<evidence type="ECO:0000313" key="1">
    <source>
        <dbReference type="EnsemblMetazoa" id="Aqu2.1.03680_001"/>
    </source>
</evidence>
<sequence>MGERKVLNKYYPPDLENFKLPKLNPNRCKQYVVRLMIPFTMRCKTCGNHIYHGKKFNARKETVEGEKYLGMPIFRFYIRCPVCLSEISFK</sequence>
<dbReference type="GO" id="GO:0071006">
    <property type="term" value="C:U2-type catalytic step 1 spliceosome"/>
    <property type="evidence" value="ECO:0007669"/>
    <property type="project" value="TreeGrafter"/>
</dbReference>
<dbReference type="GO" id="GO:0000398">
    <property type="term" value="P:mRNA splicing, via spliceosome"/>
    <property type="evidence" value="ECO:0007669"/>
    <property type="project" value="InterPro"/>
</dbReference>
<dbReference type="AlphaFoldDB" id="A0A1X7SNL7"/>
<organism evidence="1">
    <name type="scientific">Amphimedon queenslandica</name>
    <name type="common">Sponge</name>
    <dbReference type="NCBI Taxonomy" id="400682"/>
    <lineage>
        <taxon>Eukaryota</taxon>
        <taxon>Metazoa</taxon>
        <taxon>Porifera</taxon>
        <taxon>Demospongiae</taxon>
        <taxon>Heteroscleromorpha</taxon>
        <taxon>Haplosclerida</taxon>
        <taxon>Niphatidae</taxon>
        <taxon>Amphimedon</taxon>
    </lineage>
</organism>
<dbReference type="InParanoid" id="A0A1X7SNL7"/>
<reference evidence="2" key="1">
    <citation type="journal article" date="2010" name="Nature">
        <title>The Amphimedon queenslandica genome and the evolution of animal complexity.</title>
        <authorList>
            <person name="Srivastava M."/>
            <person name="Simakov O."/>
            <person name="Chapman J."/>
            <person name="Fahey B."/>
            <person name="Gauthier M.E."/>
            <person name="Mitros T."/>
            <person name="Richards G.S."/>
            <person name="Conaco C."/>
            <person name="Dacre M."/>
            <person name="Hellsten U."/>
            <person name="Larroux C."/>
            <person name="Putnam N.H."/>
            <person name="Stanke M."/>
            <person name="Adamska M."/>
            <person name="Darling A."/>
            <person name="Degnan S.M."/>
            <person name="Oakley T.H."/>
            <person name="Plachetzki D.C."/>
            <person name="Zhai Y."/>
            <person name="Adamski M."/>
            <person name="Calcino A."/>
            <person name="Cummins S.F."/>
            <person name="Goodstein D.M."/>
            <person name="Harris C."/>
            <person name="Jackson D.J."/>
            <person name="Leys S.P."/>
            <person name="Shu S."/>
            <person name="Woodcroft B.J."/>
            <person name="Vervoort M."/>
            <person name="Kosik K.S."/>
            <person name="Manning G."/>
            <person name="Degnan B.M."/>
            <person name="Rokhsar D.S."/>
        </authorList>
    </citation>
    <scope>NUCLEOTIDE SEQUENCE [LARGE SCALE GENOMIC DNA]</scope>
</reference>
<dbReference type="InterPro" id="IPR007590">
    <property type="entry name" value="Saf4/Yju2"/>
</dbReference>
<dbReference type="Proteomes" id="UP000007879">
    <property type="component" value="Unassembled WGS sequence"/>
</dbReference>
<evidence type="ECO:0008006" key="3">
    <source>
        <dbReference type="Google" id="ProtNLM"/>
    </source>
</evidence>
<reference evidence="1" key="2">
    <citation type="submission" date="2017-05" db="UniProtKB">
        <authorList>
            <consortium name="EnsemblMetazoa"/>
        </authorList>
    </citation>
    <scope>IDENTIFICATION</scope>
</reference>
<proteinExistence type="predicted"/>
<dbReference type="PANTHER" id="PTHR12111">
    <property type="entry name" value="SPLICING FACTOR YJU2"/>
    <property type="match status" value="1"/>
</dbReference>
<dbReference type="STRING" id="400682.A0A1X7SNL7"/>
<keyword evidence="2" id="KW-1185">Reference proteome</keyword>
<name>A0A1X7SNL7_AMPQE</name>
<dbReference type="KEGG" id="aqu:109592204"/>
<dbReference type="EnsemblMetazoa" id="Aqu2.1.03680_001">
    <property type="protein sequence ID" value="Aqu2.1.03680_001"/>
    <property type="gene ID" value="Aqu2.1.03680"/>
</dbReference>
<dbReference type="OrthoDB" id="674963at2759"/>
<dbReference type="Pfam" id="PF04502">
    <property type="entry name" value="Saf4_Yju2"/>
    <property type="match status" value="1"/>
</dbReference>
<dbReference type="PANTHER" id="PTHR12111:SF1">
    <property type="entry name" value="SPLICING FACTOR YJU2"/>
    <property type="match status" value="1"/>
</dbReference>
<protein>
    <recommendedName>
        <fullName evidence="3">Splicing factor YJU2</fullName>
    </recommendedName>
</protein>
<gene>
    <name evidence="1" type="primary">109592204</name>
</gene>
<dbReference type="EnsemblMetazoa" id="XM_020007722.1">
    <property type="protein sequence ID" value="XP_019863281.1"/>
    <property type="gene ID" value="LOC109592204"/>
</dbReference>
<evidence type="ECO:0000313" key="2">
    <source>
        <dbReference type="Proteomes" id="UP000007879"/>
    </source>
</evidence>
<accession>A0A1X7SNL7</accession>